<comment type="caution">
    <text evidence="1">The sequence shown here is derived from an EMBL/GenBank/DDBJ whole genome shotgun (WGS) entry which is preliminary data.</text>
</comment>
<dbReference type="EMBL" id="MU275844">
    <property type="protein sequence ID" value="KAI0052600.1"/>
    <property type="molecule type" value="Genomic_DNA"/>
</dbReference>
<protein>
    <submittedName>
        <fullName evidence="1">Uncharacterized protein</fullName>
    </submittedName>
</protein>
<organism evidence="1 2">
    <name type="scientific">Auriscalpium vulgare</name>
    <dbReference type="NCBI Taxonomy" id="40419"/>
    <lineage>
        <taxon>Eukaryota</taxon>
        <taxon>Fungi</taxon>
        <taxon>Dikarya</taxon>
        <taxon>Basidiomycota</taxon>
        <taxon>Agaricomycotina</taxon>
        <taxon>Agaricomycetes</taxon>
        <taxon>Russulales</taxon>
        <taxon>Auriscalpiaceae</taxon>
        <taxon>Auriscalpium</taxon>
    </lineage>
</organism>
<proteinExistence type="predicted"/>
<sequence>MKALRKSLNASKDPHHHQISTPLPPVSRPPAAVVPPQKVIRALGPYRSNAPQELSFQKGDFFYVIREVNERGSWYEAHNPMTGARGLVPRAQFEEFNKGAAPNGRMSQALSAAPISSPSLRSPDPRTQVFYAVVMHDFVAERTDELDAKAGDPISVVAQSNREWFVAKPIGRLGKPGLIPVSFVQIRDPVSNQPISDIGPLMDNGSLPRVEDWKKQMLNYKANSIALGILEDSPTTASVTNSPFMPSSLPPATAPTPPTAPAPPSDETSPRSLQEQQQAAAESSPDHPQLPSILPEGLLLSADVVSFHFEMDEYWFRIHALYQPYAPPDSSDLPDALELVLFRAYNDFFDYQTTLLDTFPREAGREGGQQRILPFMPGPAAEVDDQLTATRREELGEYLHQLARLNRTTARFIVEHELTRSFLATKPGDVERPAEPQYDKMEEAGWYEPTEEPVPVGQAEKNVEQRINEGVQFVKINPTGGPLDSDGSDYGEDEPTQTHKQRAPPASNGHLQPTPSTLRGPSSDSRARGHAPHPSYSKNHDAEPYRDSAYSRSSTSSSSRWPENSRSSHHTQATSPISQSRSSVADSSRSRSRSHSLASPNQPPISASNPQTAFIKIKIFDRVQDDLIAIRVHPRVTHEQLMDKVQQRLGGKVLRLSYRESVGGGDDFVPLERDNEVLSWLASTDKHVLYAD</sequence>
<reference evidence="1" key="2">
    <citation type="journal article" date="2022" name="New Phytol.">
        <title>Evolutionary transition to the ectomycorrhizal habit in the genomes of a hyperdiverse lineage of mushroom-forming fungi.</title>
        <authorList>
            <person name="Looney B."/>
            <person name="Miyauchi S."/>
            <person name="Morin E."/>
            <person name="Drula E."/>
            <person name="Courty P.E."/>
            <person name="Kohler A."/>
            <person name="Kuo A."/>
            <person name="LaButti K."/>
            <person name="Pangilinan J."/>
            <person name="Lipzen A."/>
            <person name="Riley R."/>
            <person name="Andreopoulos W."/>
            <person name="He G."/>
            <person name="Johnson J."/>
            <person name="Nolan M."/>
            <person name="Tritt A."/>
            <person name="Barry K.W."/>
            <person name="Grigoriev I.V."/>
            <person name="Nagy L.G."/>
            <person name="Hibbett D."/>
            <person name="Henrissat B."/>
            <person name="Matheny P.B."/>
            <person name="Labbe J."/>
            <person name="Martin F.M."/>
        </authorList>
    </citation>
    <scope>NUCLEOTIDE SEQUENCE</scope>
    <source>
        <strain evidence="1">FP105234-sp</strain>
    </source>
</reference>
<dbReference type="Proteomes" id="UP000814033">
    <property type="component" value="Unassembled WGS sequence"/>
</dbReference>
<gene>
    <name evidence="1" type="ORF">FA95DRAFT_1483178</name>
</gene>
<evidence type="ECO:0000313" key="1">
    <source>
        <dbReference type="EMBL" id="KAI0052600.1"/>
    </source>
</evidence>
<name>A0ACB8S9N8_9AGAM</name>
<reference evidence="1" key="1">
    <citation type="submission" date="2021-02" db="EMBL/GenBank/DDBJ databases">
        <authorList>
            <consortium name="DOE Joint Genome Institute"/>
            <person name="Ahrendt S."/>
            <person name="Looney B.P."/>
            <person name="Miyauchi S."/>
            <person name="Morin E."/>
            <person name="Drula E."/>
            <person name="Courty P.E."/>
            <person name="Chicoki N."/>
            <person name="Fauchery L."/>
            <person name="Kohler A."/>
            <person name="Kuo A."/>
            <person name="Labutti K."/>
            <person name="Pangilinan J."/>
            <person name="Lipzen A."/>
            <person name="Riley R."/>
            <person name="Andreopoulos W."/>
            <person name="He G."/>
            <person name="Johnson J."/>
            <person name="Barry K.W."/>
            <person name="Grigoriev I.V."/>
            <person name="Nagy L."/>
            <person name="Hibbett D."/>
            <person name="Henrissat B."/>
            <person name="Matheny P.B."/>
            <person name="Labbe J."/>
            <person name="Martin F."/>
        </authorList>
    </citation>
    <scope>NUCLEOTIDE SEQUENCE</scope>
    <source>
        <strain evidence="1">FP105234-sp</strain>
    </source>
</reference>
<keyword evidence="2" id="KW-1185">Reference proteome</keyword>
<evidence type="ECO:0000313" key="2">
    <source>
        <dbReference type="Proteomes" id="UP000814033"/>
    </source>
</evidence>
<accession>A0ACB8S9N8</accession>